<dbReference type="AlphaFoldDB" id="B0PD59"/>
<dbReference type="eggNOG" id="ENOG5032UB9">
    <property type="taxonomic scope" value="Bacteria"/>
</dbReference>
<sequence>MAMLNQQPVMPQAGRQPLSRADAAMLADGFPKQLRTSVCCVCDRIPMRTYYNVGWAVSEDQLSWLLPDGQAIAFPYRLYILDGVPAGVFTPVQQTIYHCLFSRSCDGFVRERHIGALLEGEPPLWAIPYILKVCDEYVVEILELIYGRLAQRDTKWYRQLFSFNPRALLSGYNRMISYWNAYYRHRWSSYRQYVGYRLYRECFGYTRRAQNRT</sequence>
<accession>B0PD59</accession>
<proteinExistence type="predicted"/>
<name>B0PD59_9FIRM</name>
<reference evidence="1" key="1">
    <citation type="submission" date="2007-11" db="EMBL/GenBank/DDBJ databases">
        <authorList>
            <person name="Fulton L."/>
            <person name="Clifton S."/>
            <person name="Fulton B."/>
            <person name="Xu J."/>
            <person name="Minx P."/>
            <person name="Pepin K.H."/>
            <person name="Johnson M."/>
            <person name="Thiruvilangam P."/>
            <person name="Bhonagiri V."/>
            <person name="Nash W.E."/>
            <person name="Mardis E.R."/>
            <person name="Wilson R.K."/>
        </authorList>
    </citation>
    <scope>NUCLEOTIDE SEQUENCE [LARGE SCALE GENOMIC DNA]</scope>
    <source>
        <strain evidence="1">DSM 17241</strain>
    </source>
</reference>
<gene>
    <name evidence="1" type="ORF">ANACOL_03013</name>
</gene>
<reference evidence="1" key="2">
    <citation type="submission" date="2013-09" db="EMBL/GenBank/DDBJ databases">
        <title>Draft genome sequence of Anaerotruncus colihominis(DSM 17241).</title>
        <authorList>
            <person name="Sudarsanam P."/>
            <person name="Ley R."/>
            <person name="Guruge J."/>
            <person name="Turnbaugh P.J."/>
            <person name="Mahowald M."/>
            <person name="Liep D."/>
            <person name="Gordon J."/>
        </authorList>
    </citation>
    <scope>NUCLEOTIDE SEQUENCE</scope>
    <source>
        <strain evidence="1">DSM 17241</strain>
    </source>
</reference>
<dbReference type="STRING" id="169435.ERS852551_01851"/>
<protein>
    <submittedName>
        <fullName evidence="1">Uncharacterized protein</fullName>
    </submittedName>
</protein>
<organism evidence="1 2">
    <name type="scientific">Anaerotruncus colihominis DSM 17241</name>
    <dbReference type="NCBI Taxonomy" id="445972"/>
    <lineage>
        <taxon>Bacteria</taxon>
        <taxon>Bacillati</taxon>
        <taxon>Bacillota</taxon>
        <taxon>Clostridia</taxon>
        <taxon>Eubacteriales</taxon>
        <taxon>Oscillospiraceae</taxon>
        <taxon>Anaerotruncus</taxon>
    </lineage>
</organism>
<dbReference type="Proteomes" id="UP000003803">
    <property type="component" value="Unassembled WGS sequence"/>
</dbReference>
<dbReference type="HOGENOM" id="CLU_112480_0_0_9"/>
<evidence type="ECO:0000313" key="1">
    <source>
        <dbReference type="EMBL" id="EDS10411.1"/>
    </source>
</evidence>
<comment type="caution">
    <text evidence="1">The sequence shown here is derived from an EMBL/GenBank/DDBJ whole genome shotgun (WGS) entry which is preliminary data.</text>
</comment>
<keyword evidence="2" id="KW-1185">Reference proteome</keyword>
<dbReference type="EMBL" id="ABGD02000024">
    <property type="protein sequence ID" value="EDS10411.1"/>
    <property type="molecule type" value="Genomic_DNA"/>
</dbReference>
<evidence type="ECO:0000313" key="2">
    <source>
        <dbReference type="Proteomes" id="UP000003803"/>
    </source>
</evidence>